<evidence type="ECO:0000256" key="3">
    <source>
        <dbReference type="ARBA" id="ARBA00022771"/>
    </source>
</evidence>
<dbReference type="GO" id="GO:0008270">
    <property type="term" value="F:zinc ion binding"/>
    <property type="evidence" value="ECO:0007669"/>
    <property type="project" value="UniProtKB-KW"/>
</dbReference>
<dbReference type="SMART" id="SM00355">
    <property type="entry name" value="ZnF_C2H2"/>
    <property type="match status" value="9"/>
</dbReference>
<evidence type="ECO:0000256" key="1">
    <source>
        <dbReference type="ARBA" id="ARBA00022723"/>
    </source>
</evidence>
<proteinExistence type="predicted"/>
<dbReference type="PROSITE" id="PS00028">
    <property type="entry name" value="ZINC_FINGER_C2H2_1"/>
    <property type="match status" value="7"/>
</dbReference>
<evidence type="ECO:0000256" key="7">
    <source>
        <dbReference type="PROSITE-ProRule" id="PRU00125"/>
    </source>
</evidence>
<dbReference type="GO" id="GO:0005634">
    <property type="term" value="C:nucleus"/>
    <property type="evidence" value="ECO:0007669"/>
    <property type="project" value="TreeGrafter"/>
</dbReference>
<feature type="domain" description="C2H2-type" evidence="9">
    <location>
        <begin position="179"/>
        <end position="207"/>
    </location>
</feature>
<dbReference type="InterPro" id="IPR001781">
    <property type="entry name" value="Znf_LIM"/>
</dbReference>
<dbReference type="GO" id="GO:0000981">
    <property type="term" value="F:DNA-binding transcription factor activity, RNA polymerase II-specific"/>
    <property type="evidence" value="ECO:0007669"/>
    <property type="project" value="TreeGrafter"/>
</dbReference>
<dbReference type="PANTHER" id="PTHR24409:SF295">
    <property type="entry name" value="AZ2-RELATED"/>
    <property type="match status" value="1"/>
</dbReference>
<feature type="domain" description="C2H2-type" evidence="9">
    <location>
        <begin position="258"/>
        <end position="282"/>
    </location>
</feature>
<evidence type="ECO:0000313" key="10">
    <source>
        <dbReference type="EMBL" id="CAH0730931.1"/>
    </source>
</evidence>
<keyword evidence="2" id="KW-0677">Repeat</keyword>
<dbReference type="InterPro" id="IPR013087">
    <property type="entry name" value="Znf_C2H2_type"/>
</dbReference>
<organism evidence="10 11">
    <name type="scientific">Brenthis ino</name>
    <name type="common">lesser marbled fritillary</name>
    <dbReference type="NCBI Taxonomy" id="405034"/>
    <lineage>
        <taxon>Eukaryota</taxon>
        <taxon>Metazoa</taxon>
        <taxon>Ecdysozoa</taxon>
        <taxon>Arthropoda</taxon>
        <taxon>Hexapoda</taxon>
        <taxon>Insecta</taxon>
        <taxon>Pterygota</taxon>
        <taxon>Neoptera</taxon>
        <taxon>Endopterygota</taxon>
        <taxon>Lepidoptera</taxon>
        <taxon>Glossata</taxon>
        <taxon>Ditrysia</taxon>
        <taxon>Papilionoidea</taxon>
        <taxon>Nymphalidae</taxon>
        <taxon>Heliconiinae</taxon>
        <taxon>Argynnini</taxon>
        <taxon>Brenthis</taxon>
    </lineage>
</organism>
<gene>
    <name evidence="10" type="ORF">BINO364_LOCUS15853</name>
</gene>
<dbReference type="PROSITE" id="PS50023">
    <property type="entry name" value="LIM_DOMAIN_2"/>
    <property type="match status" value="1"/>
</dbReference>
<dbReference type="AlphaFoldDB" id="A0A8J9YK98"/>
<dbReference type="Pfam" id="PF00096">
    <property type="entry name" value="zf-C2H2"/>
    <property type="match status" value="1"/>
</dbReference>
<sequence length="631" mass="74211">MSVSYNEARRTNKLVGRNAKQAQRIEEFNDEKNSSEDDFRGFEKMPLVLCERFDISPYLSTTKSNTRKIKDPLPLNQKEMNCAPNKSKQIELNKILHECSVILVREDLEQLKEMVKNKSPILNGDTGLKCKICDKEYSSDKKLQNHIENKHIIYKSPNKTPKRVSFSDHIIVHEVKEYHRCRKCPKIFENYNTLKLHMKQKHRKRKCYICHYCSKDFVDRTFFKVHIKLHCDACGLLLFNKKNYLEHRRQVCRVIKKYECKTCHMLFFNFMDLKDHSYYHLGTFFICDICKDQFETKCAVAHHIQFLHSNKRPESLYVKQSIGIEKVYVCNFCEESAMEESMIEDHVSSLPDLQNRAMTGYKDYYFCDQCLKMFSTETDMLQHKWTHFLRNDDSVEQKANENSIKTTYKIGEKLPDILQPKLILKKVEVPKVLQVPQVEAKPVNPIIQTYNPQVCSSSLPEKLKRAIVDPISKKTIISKYQCENCGKYLSSNYCLNRHMRAMHGIHQEENHEDDSRLQCPICEEIFVWPSLLKSHNCIRMSLPEMPFDDARSEIQFDNMNGHSFDNLDIIDDDDYMNSVDFEIPAPIVELREYDNVNIVLNSSNNQINVINNHKVNHLGLKVMLQEVPIEF</sequence>
<dbReference type="Proteomes" id="UP000838878">
    <property type="component" value="Chromosome 9"/>
</dbReference>
<evidence type="ECO:0000256" key="6">
    <source>
        <dbReference type="PROSITE-ProRule" id="PRU00042"/>
    </source>
</evidence>
<dbReference type="OrthoDB" id="6414306at2759"/>
<feature type="domain" description="C2H2-type" evidence="9">
    <location>
        <begin position="480"/>
        <end position="511"/>
    </location>
</feature>
<feature type="domain" description="C2H2-type" evidence="9">
    <location>
        <begin position="128"/>
        <end position="156"/>
    </location>
</feature>
<dbReference type="EMBL" id="OV170229">
    <property type="protein sequence ID" value="CAH0730931.1"/>
    <property type="molecule type" value="Genomic_DNA"/>
</dbReference>
<dbReference type="PANTHER" id="PTHR24409">
    <property type="entry name" value="ZINC FINGER PROTEIN 142"/>
    <property type="match status" value="1"/>
</dbReference>
<feature type="domain" description="C2H2-type" evidence="9">
    <location>
        <begin position="285"/>
        <end position="313"/>
    </location>
</feature>
<keyword evidence="4 7" id="KW-0862">Zinc</keyword>
<evidence type="ECO:0000256" key="4">
    <source>
        <dbReference type="ARBA" id="ARBA00022833"/>
    </source>
</evidence>
<dbReference type="GO" id="GO:0000977">
    <property type="term" value="F:RNA polymerase II transcription regulatory region sequence-specific DNA binding"/>
    <property type="evidence" value="ECO:0007669"/>
    <property type="project" value="TreeGrafter"/>
</dbReference>
<evidence type="ECO:0000256" key="2">
    <source>
        <dbReference type="ARBA" id="ARBA00022737"/>
    </source>
</evidence>
<feature type="non-terminal residue" evidence="10">
    <location>
        <position position="631"/>
    </location>
</feature>
<dbReference type="Gene3D" id="3.30.160.60">
    <property type="entry name" value="Classic Zinc Finger"/>
    <property type="match status" value="3"/>
</dbReference>
<dbReference type="SUPFAM" id="SSF57667">
    <property type="entry name" value="beta-beta-alpha zinc fingers"/>
    <property type="match status" value="3"/>
</dbReference>
<evidence type="ECO:0000256" key="5">
    <source>
        <dbReference type="ARBA" id="ARBA00023038"/>
    </source>
</evidence>
<name>A0A8J9YK98_9NEOP</name>
<evidence type="ECO:0000259" key="9">
    <source>
        <dbReference type="PROSITE" id="PS50157"/>
    </source>
</evidence>
<keyword evidence="11" id="KW-1185">Reference proteome</keyword>
<keyword evidence="3 6" id="KW-0863">Zinc-finger</keyword>
<feature type="domain" description="C2H2-type" evidence="9">
    <location>
        <begin position="365"/>
        <end position="392"/>
    </location>
</feature>
<feature type="domain" description="LIM zinc-binding" evidence="8">
    <location>
        <begin position="179"/>
        <end position="241"/>
    </location>
</feature>
<dbReference type="InterPro" id="IPR036236">
    <property type="entry name" value="Znf_C2H2_sf"/>
</dbReference>
<keyword evidence="1 7" id="KW-0479">Metal-binding</keyword>
<dbReference type="Pfam" id="PF13894">
    <property type="entry name" value="zf-C2H2_4"/>
    <property type="match status" value="1"/>
</dbReference>
<accession>A0A8J9YK98</accession>
<keyword evidence="5 7" id="KW-0440">LIM domain</keyword>
<reference evidence="10" key="1">
    <citation type="submission" date="2021-12" db="EMBL/GenBank/DDBJ databases">
        <authorList>
            <person name="Martin H S."/>
        </authorList>
    </citation>
    <scope>NUCLEOTIDE SEQUENCE</scope>
</reference>
<protein>
    <submittedName>
        <fullName evidence="10">Uncharacterized protein</fullName>
    </submittedName>
</protein>
<dbReference type="PROSITE" id="PS50157">
    <property type="entry name" value="ZINC_FINGER_C2H2_2"/>
    <property type="match status" value="7"/>
</dbReference>
<evidence type="ECO:0000259" key="8">
    <source>
        <dbReference type="PROSITE" id="PS50023"/>
    </source>
</evidence>
<feature type="domain" description="C2H2-type" evidence="9">
    <location>
        <begin position="208"/>
        <end position="230"/>
    </location>
</feature>
<evidence type="ECO:0000313" key="11">
    <source>
        <dbReference type="Proteomes" id="UP000838878"/>
    </source>
</evidence>